<proteinExistence type="inferred from homology"/>
<comment type="subcellular location">
    <subcellularLocation>
        <location evidence="1">Membrane</location>
        <topology evidence="1">Multi-pass membrane protein</topology>
    </subcellularLocation>
</comment>
<dbReference type="PANTHER" id="PTHR33048:SF129">
    <property type="entry name" value="INTEGRAL MEMBRANE PROTEIN-RELATED"/>
    <property type="match status" value="1"/>
</dbReference>
<evidence type="ECO:0000256" key="6">
    <source>
        <dbReference type="SAM" id="Phobius"/>
    </source>
</evidence>
<sequence length="425" mass="47309">MSNSAFVGQPPAINDDRLIIRGYARTLDVAENMLDPTQVFPLYAVKSIDGASDISKNLILITCITLAIALILLLTGTRLYLRVFWKDLSMGYDDLVIIPAAIGALSWYSLMIALAIYGGAGKPIYDVTYCELNYFYRFAGLSQRIFLTTVTLTGISITLSNNRLTALTSPLWRTTHRTFLLILVLFLTTIIFTTLFQCVPPTIKYSLLSLGTPSHPPKCLNSTILYTTFGILHSISSVALLILSILFLQSLRISYGTQLRLFILFLIGSISCIASILRPIFQYQDKNNPDITRVYTNQIISTALSIFCALLASNVPILSVILPNKKRRSDPWAISSPRLNSLSIFNTAARKRSATSISLGSDVFIKEGVEGALTMESVRELDKDSFTLSTEKRWEEAFEMWCQSSHHNSKWKAGGSDDDVRKDIV</sequence>
<dbReference type="GO" id="GO:0016020">
    <property type="term" value="C:membrane"/>
    <property type="evidence" value="ECO:0007669"/>
    <property type="project" value="UniProtKB-SubCell"/>
</dbReference>
<dbReference type="AlphaFoldDB" id="A0AA39QUQ3"/>
<evidence type="ECO:0000313" key="9">
    <source>
        <dbReference type="Proteomes" id="UP001166286"/>
    </source>
</evidence>
<evidence type="ECO:0000256" key="5">
    <source>
        <dbReference type="ARBA" id="ARBA00038359"/>
    </source>
</evidence>
<feature type="transmembrane region" description="Helical" evidence="6">
    <location>
        <begin position="259"/>
        <end position="280"/>
    </location>
</feature>
<feature type="domain" description="Rhodopsin" evidence="7">
    <location>
        <begin position="78"/>
        <end position="321"/>
    </location>
</feature>
<feature type="transmembrane region" description="Helical" evidence="6">
    <location>
        <begin position="54"/>
        <end position="74"/>
    </location>
</feature>
<keyword evidence="3 6" id="KW-1133">Transmembrane helix</keyword>
<feature type="transmembrane region" description="Helical" evidence="6">
    <location>
        <begin position="179"/>
        <end position="203"/>
    </location>
</feature>
<comment type="similarity">
    <text evidence="5">Belongs to the SAT4 family.</text>
</comment>
<evidence type="ECO:0000313" key="8">
    <source>
        <dbReference type="EMBL" id="KAK0509582.1"/>
    </source>
</evidence>
<organism evidence="8 9">
    <name type="scientific">Cladonia borealis</name>
    <dbReference type="NCBI Taxonomy" id="184061"/>
    <lineage>
        <taxon>Eukaryota</taxon>
        <taxon>Fungi</taxon>
        <taxon>Dikarya</taxon>
        <taxon>Ascomycota</taxon>
        <taxon>Pezizomycotina</taxon>
        <taxon>Lecanoromycetes</taxon>
        <taxon>OSLEUM clade</taxon>
        <taxon>Lecanoromycetidae</taxon>
        <taxon>Lecanorales</taxon>
        <taxon>Lecanorineae</taxon>
        <taxon>Cladoniaceae</taxon>
        <taxon>Cladonia</taxon>
    </lineage>
</organism>
<dbReference type="Pfam" id="PF20684">
    <property type="entry name" value="Fung_rhodopsin"/>
    <property type="match status" value="1"/>
</dbReference>
<feature type="transmembrane region" description="Helical" evidence="6">
    <location>
        <begin position="300"/>
        <end position="322"/>
    </location>
</feature>
<dbReference type="InterPro" id="IPR052337">
    <property type="entry name" value="SAT4-like"/>
</dbReference>
<protein>
    <recommendedName>
        <fullName evidence="7">Rhodopsin domain-containing protein</fullName>
    </recommendedName>
</protein>
<evidence type="ECO:0000256" key="4">
    <source>
        <dbReference type="ARBA" id="ARBA00023136"/>
    </source>
</evidence>
<gene>
    <name evidence="8" type="ORF">JMJ35_007976</name>
</gene>
<accession>A0AA39QUQ3</accession>
<evidence type="ECO:0000256" key="3">
    <source>
        <dbReference type="ARBA" id="ARBA00022989"/>
    </source>
</evidence>
<name>A0AA39QUQ3_9LECA</name>
<evidence type="ECO:0000259" key="7">
    <source>
        <dbReference type="Pfam" id="PF20684"/>
    </source>
</evidence>
<feature type="transmembrane region" description="Helical" evidence="6">
    <location>
        <begin position="223"/>
        <end position="247"/>
    </location>
</feature>
<keyword evidence="4 6" id="KW-0472">Membrane</keyword>
<feature type="transmembrane region" description="Helical" evidence="6">
    <location>
        <begin position="95"/>
        <end position="118"/>
    </location>
</feature>
<dbReference type="InterPro" id="IPR049326">
    <property type="entry name" value="Rhodopsin_dom_fungi"/>
</dbReference>
<comment type="caution">
    <text evidence="8">The sequence shown here is derived from an EMBL/GenBank/DDBJ whole genome shotgun (WGS) entry which is preliminary data.</text>
</comment>
<evidence type="ECO:0000256" key="1">
    <source>
        <dbReference type="ARBA" id="ARBA00004141"/>
    </source>
</evidence>
<dbReference type="PANTHER" id="PTHR33048">
    <property type="entry name" value="PTH11-LIKE INTEGRAL MEMBRANE PROTEIN (AFU_ORTHOLOGUE AFUA_5G11245)"/>
    <property type="match status" value="1"/>
</dbReference>
<reference evidence="8" key="1">
    <citation type="submission" date="2023-03" db="EMBL/GenBank/DDBJ databases">
        <title>Complete genome of Cladonia borealis.</title>
        <authorList>
            <person name="Park H."/>
        </authorList>
    </citation>
    <scope>NUCLEOTIDE SEQUENCE</scope>
    <source>
        <strain evidence="8">ANT050790</strain>
    </source>
</reference>
<keyword evidence="9" id="KW-1185">Reference proteome</keyword>
<dbReference type="EMBL" id="JAFEKC020000018">
    <property type="protein sequence ID" value="KAK0509582.1"/>
    <property type="molecule type" value="Genomic_DNA"/>
</dbReference>
<keyword evidence="2 6" id="KW-0812">Transmembrane</keyword>
<evidence type="ECO:0000256" key="2">
    <source>
        <dbReference type="ARBA" id="ARBA00022692"/>
    </source>
</evidence>
<dbReference type="Proteomes" id="UP001166286">
    <property type="component" value="Unassembled WGS sequence"/>
</dbReference>